<dbReference type="InterPro" id="IPR032567">
    <property type="entry name" value="RTL1-rel"/>
</dbReference>
<reference evidence="1" key="2">
    <citation type="submission" date="2022-01" db="EMBL/GenBank/DDBJ databases">
        <authorList>
            <person name="Yamashiro T."/>
            <person name="Shiraishi A."/>
            <person name="Satake H."/>
            <person name="Nakayama K."/>
        </authorList>
    </citation>
    <scope>NUCLEOTIDE SEQUENCE</scope>
</reference>
<proteinExistence type="predicted"/>
<dbReference type="Pfam" id="PF08284">
    <property type="entry name" value="RVP_2"/>
    <property type="match status" value="1"/>
</dbReference>
<keyword evidence="2" id="KW-1185">Reference proteome</keyword>
<dbReference type="PANTHER" id="PTHR15503:SF45">
    <property type="entry name" value="RNA-DIRECTED DNA POLYMERASE HOMOLOG"/>
    <property type="match status" value="1"/>
</dbReference>
<dbReference type="SUPFAM" id="SSF56672">
    <property type="entry name" value="DNA/RNA polymerases"/>
    <property type="match status" value="1"/>
</dbReference>
<reference evidence="1" key="1">
    <citation type="journal article" date="2022" name="Int. J. Mol. Sci.">
        <title>Draft Genome of Tanacetum Coccineum: Genomic Comparison of Closely Related Tanacetum-Family Plants.</title>
        <authorList>
            <person name="Yamashiro T."/>
            <person name="Shiraishi A."/>
            <person name="Nakayama K."/>
            <person name="Satake H."/>
        </authorList>
    </citation>
    <scope>NUCLEOTIDE SEQUENCE</scope>
</reference>
<sequence>MPVEHGSFDVIISMDWLSMYHAVIAYAEKIIRIPWEKFLLKGHHVFLAHVTTKETEDKLGEKRLEDVPIIQDFPEVFPEELSGIPQTRQVEFQIDLMPGAAPVARAPYRLAPSEMKELSDQLKEYLTRAL</sequence>
<dbReference type="Gene3D" id="3.10.10.10">
    <property type="entry name" value="HIV Type 1 Reverse Transcriptase, subunit A, domain 1"/>
    <property type="match status" value="1"/>
</dbReference>
<evidence type="ECO:0000313" key="1">
    <source>
        <dbReference type="EMBL" id="GJU07640.1"/>
    </source>
</evidence>
<evidence type="ECO:0000313" key="2">
    <source>
        <dbReference type="Proteomes" id="UP001151760"/>
    </source>
</evidence>
<evidence type="ECO:0008006" key="3">
    <source>
        <dbReference type="Google" id="ProtNLM"/>
    </source>
</evidence>
<dbReference type="EMBL" id="BQNB010021559">
    <property type="protein sequence ID" value="GJU07640.1"/>
    <property type="molecule type" value="Genomic_DNA"/>
</dbReference>
<dbReference type="InterPro" id="IPR043502">
    <property type="entry name" value="DNA/RNA_pol_sf"/>
</dbReference>
<gene>
    <name evidence="1" type="ORF">Tco_1124070</name>
</gene>
<protein>
    <recommendedName>
        <fullName evidence="3">Reverse transcriptase domain-containing protein</fullName>
    </recommendedName>
</protein>
<organism evidence="1 2">
    <name type="scientific">Tanacetum coccineum</name>
    <dbReference type="NCBI Taxonomy" id="301880"/>
    <lineage>
        <taxon>Eukaryota</taxon>
        <taxon>Viridiplantae</taxon>
        <taxon>Streptophyta</taxon>
        <taxon>Embryophyta</taxon>
        <taxon>Tracheophyta</taxon>
        <taxon>Spermatophyta</taxon>
        <taxon>Magnoliopsida</taxon>
        <taxon>eudicotyledons</taxon>
        <taxon>Gunneridae</taxon>
        <taxon>Pentapetalae</taxon>
        <taxon>asterids</taxon>
        <taxon>campanulids</taxon>
        <taxon>Asterales</taxon>
        <taxon>Asteraceae</taxon>
        <taxon>Asteroideae</taxon>
        <taxon>Anthemideae</taxon>
        <taxon>Anthemidinae</taxon>
        <taxon>Tanacetum</taxon>
    </lineage>
</organism>
<dbReference type="PANTHER" id="PTHR15503">
    <property type="entry name" value="LDOC1 RELATED"/>
    <property type="match status" value="1"/>
</dbReference>
<accession>A0ABQ5J6U3</accession>
<name>A0ABQ5J6U3_9ASTR</name>
<dbReference type="Proteomes" id="UP001151760">
    <property type="component" value="Unassembled WGS sequence"/>
</dbReference>
<comment type="caution">
    <text evidence="1">The sequence shown here is derived from an EMBL/GenBank/DDBJ whole genome shotgun (WGS) entry which is preliminary data.</text>
</comment>